<keyword evidence="10 13" id="KW-0503">Monooxygenase</keyword>
<reference evidence="14" key="1">
    <citation type="submission" date="2019-08" db="EMBL/GenBank/DDBJ databases">
        <authorList>
            <person name="Zheng X."/>
        </authorList>
    </citation>
    <scope>NUCLEOTIDE SEQUENCE [LARGE SCALE GENOMIC DNA]</scope>
    <source>
        <strain evidence="14">FJAT-25496</strain>
    </source>
</reference>
<gene>
    <name evidence="13" type="ORF">FSZ17_03915</name>
</gene>
<dbReference type="GO" id="GO:0000166">
    <property type="term" value="F:nucleotide binding"/>
    <property type="evidence" value="ECO:0007669"/>
    <property type="project" value="UniProtKB-KW"/>
</dbReference>
<evidence type="ECO:0000313" key="13">
    <source>
        <dbReference type="EMBL" id="QED46483.1"/>
    </source>
</evidence>
<comment type="similarity">
    <text evidence="3">Belongs to the nitronate monooxygenase family. NMO class I subfamily.</text>
</comment>
<dbReference type="InterPro" id="IPR013785">
    <property type="entry name" value="Aldolase_TIM"/>
</dbReference>
<dbReference type="CDD" id="cd04730">
    <property type="entry name" value="NPD_like"/>
    <property type="match status" value="1"/>
</dbReference>
<name>A0A5B8Z2H3_CYTDA</name>
<evidence type="ECO:0000256" key="11">
    <source>
        <dbReference type="ARBA" id="ARBA00031155"/>
    </source>
</evidence>
<evidence type="ECO:0000256" key="3">
    <source>
        <dbReference type="ARBA" id="ARBA00009881"/>
    </source>
</evidence>
<keyword evidence="8" id="KW-0547">Nucleotide-binding</keyword>
<dbReference type="Proteomes" id="UP000321555">
    <property type="component" value="Chromosome"/>
</dbReference>
<evidence type="ECO:0000256" key="6">
    <source>
        <dbReference type="ARBA" id="ARBA00022630"/>
    </source>
</evidence>
<dbReference type="EMBL" id="CP042593">
    <property type="protein sequence ID" value="QED46483.1"/>
    <property type="molecule type" value="Genomic_DNA"/>
</dbReference>
<dbReference type="GO" id="GO:0018580">
    <property type="term" value="F:nitronate monooxygenase activity"/>
    <property type="evidence" value="ECO:0007669"/>
    <property type="project" value="InterPro"/>
</dbReference>
<comment type="function">
    <text evidence="2">Nitronate monooxygenase that uses molecular oxygen to catalyze the oxidative denitrification of alkyl nitronates. Acts on propionate 3-nitronate (P3N), the presumed physiological substrate. Probably functions in the detoxification of P3N, a metabolic poison produced by plants and fungi as a defense mechanism.</text>
</comment>
<evidence type="ECO:0000256" key="12">
    <source>
        <dbReference type="ARBA" id="ARBA00049401"/>
    </source>
</evidence>
<accession>A0A5B8Z2H3</accession>
<proteinExistence type="inferred from homology"/>
<organism evidence="13 14">
    <name type="scientific">Cytobacillus dafuensis</name>
    <name type="common">Bacillus dafuensis</name>
    <dbReference type="NCBI Taxonomy" id="1742359"/>
    <lineage>
        <taxon>Bacteria</taxon>
        <taxon>Bacillati</taxon>
        <taxon>Bacillota</taxon>
        <taxon>Bacilli</taxon>
        <taxon>Bacillales</taxon>
        <taxon>Bacillaceae</taxon>
        <taxon>Cytobacillus</taxon>
    </lineage>
</organism>
<dbReference type="InterPro" id="IPR004136">
    <property type="entry name" value="NMO"/>
</dbReference>
<evidence type="ECO:0000256" key="4">
    <source>
        <dbReference type="ARBA" id="ARBA00013457"/>
    </source>
</evidence>
<dbReference type="PANTHER" id="PTHR42747:SF3">
    <property type="entry name" value="NITRONATE MONOOXYGENASE-RELATED"/>
    <property type="match status" value="1"/>
</dbReference>
<keyword evidence="7" id="KW-0288">FMN</keyword>
<evidence type="ECO:0000256" key="5">
    <source>
        <dbReference type="ARBA" id="ARBA00022575"/>
    </source>
</evidence>
<evidence type="ECO:0000256" key="9">
    <source>
        <dbReference type="ARBA" id="ARBA00023002"/>
    </source>
</evidence>
<evidence type="ECO:0000256" key="10">
    <source>
        <dbReference type="ARBA" id="ARBA00023033"/>
    </source>
</evidence>
<comment type="catalytic activity">
    <reaction evidence="12">
        <text>3 propionate 3-nitronate + 3 O2 + H2O = 3 3-oxopropanoate + 2 nitrate + nitrite + H2O2 + 3 H(+)</text>
        <dbReference type="Rhea" id="RHEA:57332"/>
        <dbReference type="ChEBI" id="CHEBI:15377"/>
        <dbReference type="ChEBI" id="CHEBI:15378"/>
        <dbReference type="ChEBI" id="CHEBI:15379"/>
        <dbReference type="ChEBI" id="CHEBI:16240"/>
        <dbReference type="ChEBI" id="CHEBI:16301"/>
        <dbReference type="ChEBI" id="CHEBI:17632"/>
        <dbReference type="ChEBI" id="CHEBI:33190"/>
        <dbReference type="ChEBI" id="CHEBI:136067"/>
    </reaction>
</comment>
<dbReference type="PANTHER" id="PTHR42747">
    <property type="entry name" value="NITRONATE MONOOXYGENASE-RELATED"/>
    <property type="match status" value="1"/>
</dbReference>
<evidence type="ECO:0000256" key="2">
    <source>
        <dbReference type="ARBA" id="ARBA00003535"/>
    </source>
</evidence>
<keyword evidence="9" id="KW-0560">Oxidoreductase</keyword>
<dbReference type="OrthoDB" id="9778912at2"/>
<dbReference type="Pfam" id="PF03060">
    <property type="entry name" value="NMO"/>
    <property type="match status" value="1"/>
</dbReference>
<comment type="cofactor">
    <cofactor evidence="1">
        <name>FMN</name>
        <dbReference type="ChEBI" id="CHEBI:58210"/>
    </cofactor>
</comment>
<keyword evidence="6" id="KW-0285">Flavoprotein</keyword>
<sequence>MGWNKNELTEMLGISYPIFQAPMAGGITTPALISDTSNCGGLGNLGAGYMKPEEIKEAINEIRRLTDRPFGVNLFVPNVKGIYADEVLAAMTHKLNAYGKELGVEETPIAQEKNYQALYEDQVEEVLRAKIPVCSFTFGIPDKEVMKDLRKQGCVIIGTATNVREAFELEESGVDMIVAQGSEAGGHRGTFHQEESGLIGSMALIPQVADAVSKPVIAAGGIMDSRGIAASIILGAKGVQLGTAFLTCRESGAASIYKQKLLKSTEEQTTFTKAFSGKLARGISNRFIMEMRDQTAMPFPLQNDMTGPIRKQAAKLEESDFMSIWAGQGIRMAKERTVKELMKELIEETEMILNSSY</sequence>
<dbReference type="GO" id="GO:0009636">
    <property type="term" value="P:response to toxic substance"/>
    <property type="evidence" value="ECO:0007669"/>
    <property type="project" value="UniProtKB-KW"/>
</dbReference>
<dbReference type="SUPFAM" id="SSF51412">
    <property type="entry name" value="Inosine monophosphate dehydrogenase (IMPDH)"/>
    <property type="match status" value="1"/>
</dbReference>
<evidence type="ECO:0000256" key="7">
    <source>
        <dbReference type="ARBA" id="ARBA00022643"/>
    </source>
</evidence>
<dbReference type="STRING" id="1742359.GCA_001439625_04516"/>
<keyword evidence="5" id="KW-0216">Detoxification</keyword>
<dbReference type="AlphaFoldDB" id="A0A5B8Z2H3"/>
<dbReference type="RefSeq" id="WP_057775766.1">
    <property type="nucleotide sequence ID" value="NZ_CP042593.1"/>
</dbReference>
<evidence type="ECO:0000256" key="1">
    <source>
        <dbReference type="ARBA" id="ARBA00001917"/>
    </source>
</evidence>
<evidence type="ECO:0000313" key="14">
    <source>
        <dbReference type="Proteomes" id="UP000321555"/>
    </source>
</evidence>
<dbReference type="KEGG" id="bda:FSZ17_03915"/>
<evidence type="ECO:0000256" key="8">
    <source>
        <dbReference type="ARBA" id="ARBA00022741"/>
    </source>
</evidence>
<keyword evidence="14" id="KW-1185">Reference proteome</keyword>
<protein>
    <recommendedName>
        <fullName evidence="4">Probable nitronate monooxygenase</fullName>
    </recommendedName>
    <alternativeName>
        <fullName evidence="11">Propionate 3-nitronate monooxygenase</fullName>
    </alternativeName>
</protein>
<dbReference type="Gene3D" id="3.20.20.70">
    <property type="entry name" value="Aldolase class I"/>
    <property type="match status" value="1"/>
</dbReference>
<dbReference type="FunFam" id="3.20.20.70:FF:000154">
    <property type="entry name" value="Probable nitronate monooxygenase"/>
    <property type="match status" value="1"/>
</dbReference>